<evidence type="ECO:0000256" key="1">
    <source>
        <dbReference type="ARBA" id="ARBA00008948"/>
    </source>
</evidence>
<evidence type="ECO:0000313" key="3">
    <source>
        <dbReference type="Proteomes" id="UP000472270"/>
    </source>
</evidence>
<sequence length="104" mass="12444">MLALCCCASYVCICMTTLLARIYVFFFMIFFHRTRKGNEKVYVDKRTPAQMAFDKIQEKGYDEYIYIYIKGFPTSSRNIRVEDFNRHLDTLTEHFDIPKVSWTK</sequence>
<proteinExistence type="inferred from homology"/>
<reference evidence="2" key="2">
    <citation type="submission" date="2025-09" db="UniProtKB">
        <authorList>
            <consortium name="Ensembl"/>
        </authorList>
    </citation>
    <scope>IDENTIFICATION</scope>
</reference>
<evidence type="ECO:0000313" key="2">
    <source>
        <dbReference type="Ensembl" id="ENSSRHP00000102011.1"/>
    </source>
</evidence>
<reference evidence="2" key="1">
    <citation type="submission" date="2025-08" db="UniProtKB">
        <authorList>
            <consortium name="Ensembl"/>
        </authorList>
    </citation>
    <scope>IDENTIFICATION</scope>
</reference>
<dbReference type="PANTHER" id="PTHR13282:SF6">
    <property type="entry name" value="PROTEIN FAM32A"/>
    <property type="match status" value="1"/>
</dbReference>
<protein>
    <submittedName>
        <fullName evidence="2">Uncharacterized protein</fullName>
    </submittedName>
</protein>
<organism evidence="2 3">
    <name type="scientific">Sinocyclocheilus rhinocerous</name>
    <dbReference type="NCBI Taxonomy" id="307959"/>
    <lineage>
        <taxon>Eukaryota</taxon>
        <taxon>Metazoa</taxon>
        <taxon>Chordata</taxon>
        <taxon>Craniata</taxon>
        <taxon>Vertebrata</taxon>
        <taxon>Euteleostomi</taxon>
        <taxon>Actinopterygii</taxon>
        <taxon>Neopterygii</taxon>
        <taxon>Teleostei</taxon>
        <taxon>Ostariophysi</taxon>
        <taxon>Cypriniformes</taxon>
        <taxon>Cyprinidae</taxon>
        <taxon>Cyprininae</taxon>
        <taxon>Sinocyclocheilus</taxon>
    </lineage>
</organism>
<comment type="similarity">
    <text evidence="1">Belongs to the FAM32 family.</text>
</comment>
<dbReference type="GO" id="GO:0005730">
    <property type="term" value="C:nucleolus"/>
    <property type="evidence" value="ECO:0007669"/>
    <property type="project" value="TreeGrafter"/>
</dbReference>
<keyword evidence="3" id="KW-1185">Reference proteome</keyword>
<name>A0A673NG81_9TELE</name>
<dbReference type="Proteomes" id="UP000472270">
    <property type="component" value="Unassembled WGS sequence"/>
</dbReference>
<dbReference type="Ensembl" id="ENSSRHT00000104765.1">
    <property type="protein sequence ID" value="ENSSRHP00000102011.1"/>
    <property type="gene ID" value="ENSSRHG00000049963.1"/>
</dbReference>
<accession>A0A673NG81</accession>
<dbReference type="InterPro" id="IPR013865">
    <property type="entry name" value="FAM32A"/>
</dbReference>
<dbReference type="PANTHER" id="PTHR13282">
    <property type="entry name" value="PROTEIN FAM32A"/>
    <property type="match status" value="1"/>
</dbReference>
<dbReference type="AlphaFoldDB" id="A0A673NG81"/>